<dbReference type="PROSITE" id="PS50096">
    <property type="entry name" value="IQ"/>
    <property type="match status" value="2"/>
</dbReference>
<reference evidence="1" key="1">
    <citation type="submission" date="2015-07" db="EMBL/GenBank/DDBJ databases">
        <title>Adaptation to a free-living lifestyle via gene acquisitions in the diplomonad Trepomonas sp. PC1.</title>
        <authorList>
            <person name="Xu F."/>
            <person name="Jerlstrom-Hultqvist J."/>
            <person name="Kolisko M."/>
            <person name="Simpson A.G.B."/>
            <person name="Roger A.J."/>
            <person name="Svard S.G."/>
            <person name="Andersson J.O."/>
        </authorList>
    </citation>
    <scope>NUCLEOTIDE SEQUENCE</scope>
    <source>
        <strain evidence="1">PC1</strain>
    </source>
</reference>
<dbReference type="Gene3D" id="1.20.5.190">
    <property type="match status" value="1"/>
</dbReference>
<evidence type="ECO:0008006" key="2">
    <source>
        <dbReference type="Google" id="ProtNLM"/>
    </source>
</evidence>
<dbReference type="InterPro" id="IPR027417">
    <property type="entry name" value="P-loop_NTPase"/>
</dbReference>
<name>A0A146KFR8_9EUKA</name>
<protein>
    <recommendedName>
        <fullName evidence="2">IQ calmodulin-binding motif-containing protein</fullName>
    </recommendedName>
</protein>
<organism evidence="1">
    <name type="scientific">Trepomonas sp. PC1</name>
    <dbReference type="NCBI Taxonomy" id="1076344"/>
    <lineage>
        <taxon>Eukaryota</taxon>
        <taxon>Metamonada</taxon>
        <taxon>Diplomonadida</taxon>
        <taxon>Hexamitidae</taxon>
        <taxon>Hexamitinae</taxon>
        <taxon>Trepomonas</taxon>
    </lineage>
</organism>
<gene>
    <name evidence="1" type="ORF">TPC1_12845</name>
</gene>
<dbReference type="Pfam" id="PF00612">
    <property type="entry name" value="IQ"/>
    <property type="match status" value="2"/>
</dbReference>
<sequence length="220" mass="25942">FGNFNFNDFAFKQYQQTQEIKKREVKSYLHKVVQIQSIVRGFIQRNRMRKLYQTASIIQSDYRRRKAVQITQKLYDGVQYQKRLEFYAKMASRIQAIYRGYAVRKHILDIKKRRQYLAEVTVAAAEQVEYCRQYADYCENLKQQQQIEQQAKLTVQLSKIHHMRSTKAQPGVFKPCYPVLAPTINGKPIDDILKEEGTKLVKVKKTPKILDNLRSCVGDL</sequence>
<dbReference type="InterPro" id="IPR000048">
    <property type="entry name" value="IQ_motif_EF-hand-BS"/>
</dbReference>
<accession>A0A146KFR8</accession>
<proteinExistence type="predicted"/>
<dbReference type="EMBL" id="GDID01002121">
    <property type="protein sequence ID" value="JAP94485.1"/>
    <property type="molecule type" value="Transcribed_RNA"/>
</dbReference>
<dbReference type="SUPFAM" id="SSF52540">
    <property type="entry name" value="P-loop containing nucleoside triphosphate hydrolases"/>
    <property type="match status" value="1"/>
</dbReference>
<dbReference type="AlphaFoldDB" id="A0A146KFR8"/>
<evidence type="ECO:0000313" key="1">
    <source>
        <dbReference type="EMBL" id="JAP94485.1"/>
    </source>
</evidence>
<feature type="non-terminal residue" evidence="1">
    <location>
        <position position="1"/>
    </location>
</feature>